<accession>A0AAN7WR02</accession>
<dbReference type="PANTHER" id="PTHR38119:SF2">
    <property type="entry name" value="TRANSCRIPTION FACTOR DOMAIN-CONTAINING PROTEIN"/>
    <property type="match status" value="1"/>
</dbReference>
<dbReference type="AlphaFoldDB" id="A0AAN7WR02"/>
<feature type="compositionally biased region" description="Acidic residues" evidence="1">
    <location>
        <begin position="431"/>
        <end position="441"/>
    </location>
</feature>
<comment type="caution">
    <text evidence="2">The sequence shown here is derived from an EMBL/GenBank/DDBJ whole genome shotgun (WGS) entry which is preliminary data.</text>
</comment>
<evidence type="ECO:0000256" key="1">
    <source>
        <dbReference type="SAM" id="MobiDB-lite"/>
    </source>
</evidence>
<gene>
    <name evidence="2" type="ORF">LTR97_000148</name>
</gene>
<evidence type="ECO:0008006" key="4">
    <source>
        <dbReference type="Google" id="ProtNLM"/>
    </source>
</evidence>
<feature type="region of interest" description="Disordered" evidence="1">
    <location>
        <begin position="417"/>
        <end position="441"/>
    </location>
</feature>
<dbReference type="EMBL" id="JAVRQU010000001">
    <property type="protein sequence ID" value="KAK5707611.1"/>
    <property type="molecule type" value="Genomic_DNA"/>
</dbReference>
<proteinExistence type="predicted"/>
<name>A0AAN7WR02_9PEZI</name>
<sequence>MTSKGPFEFQWGNMRGPGINKEFPKFRGADVKIIISGSRQYELHSSVLKNASSRMEELLPDDDAARLNHKAIKKGITVKYRLDLAKNPLTDEDGIQVAYILTPVLLDEDGKASATNAVALDLENGRAVDPTFLAYNAVFGAFYQVPIDLGDFSKDPLTDILTNAMEIVKVAEYLDCIETITNAIEATLLATGQVLFTSISNLPLEWLTFAFRIRSRVLFREAMIHAVGQFNTDAVQKGLYSLNPAVGKMLDDKAAGLENAVKKSFQMLLSYYPTHLQRERTVGRADRDNIGRSSYGNDIMDWLALVVVRHFFAHQVADDQTHHATDMGKSVIDVIMAGGDAYLTRQQLAAWHNFFPMSPRADNVLETKIDELKHAVKQYFTAFTKNESQLNIVATPVNHLTCTRVEITEYPWESFAAAEEGSDGGSGGDGSDTELDEDMYN</sequence>
<dbReference type="Proteomes" id="UP001310594">
    <property type="component" value="Unassembled WGS sequence"/>
</dbReference>
<reference evidence="2" key="1">
    <citation type="submission" date="2023-08" db="EMBL/GenBank/DDBJ databases">
        <title>Black Yeasts Isolated from many extreme environments.</title>
        <authorList>
            <person name="Coleine C."/>
            <person name="Stajich J.E."/>
            <person name="Selbmann L."/>
        </authorList>
    </citation>
    <scope>NUCLEOTIDE SEQUENCE</scope>
    <source>
        <strain evidence="2">CCFEE 5810</strain>
    </source>
</reference>
<evidence type="ECO:0000313" key="3">
    <source>
        <dbReference type="Proteomes" id="UP001310594"/>
    </source>
</evidence>
<protein>
    <recommendedName>
        <fullName evidence="4">BTB domain-containing protein</fullName>
    </recommendedName>
</protein>
<organism evidence="2 3">
    <name type="scientific">Elasticomyces elasticus</name>
    <dbReference type="NCBI Taxonomy" id="574655"/>
    <lineage>
        <taxon>Eukaryota</taxon>
        <taxon>Fungi</taxon>
        <taxon>Dikarya</taxon>
        <taxon>Ascomycota</taxon>
        <taxon>Pezizomycotina</taxon>
        <taxon>Dothideomycetes</taxon>
        <taxon>Dothideomycetidae</taxon>
        <taxon>Mycosphaerellales</taxon>
        <taxon>Teratosphaeriaceae</taxon>
        <taxon>Elasticomyces</taxon>
    </lineage>
</organism>
<evidence type="ECO:0000313" key="2">
    <source>
        <dbReference type="EMBL" id="KAK5707611.1"/>
    </source>
</evidence>
<dbReference type="PANTHER" id="PTHR38119">
    <property type="entry name" value="BTB DOMAIN-CONTAINING PROTEIN-RELATED"/>
    <property type="match status" value="1"/>
</dbReference>